<reference evidence="8" key="1">
    <citation type="submission" date="2019-01" db="EMBL/GenBank/DDBJ databases">
        <title>Draft genomes of a novel of Sporanaerobacter strains.</title>
        <authorList>
            <person name="Ma S."/>
        </authorList>
    </citation>
    <scope>NUCLEOTIDE SEQUENCE [LARGE SCALE GENOMIC DNA]</scope>
    <source>
        <strain evidence="8">NJN-17</strain>
    </source>
</reference>
<dbReference type="OrthoDB" id="9769991at2"/>
<dbReference type="InterPro" id="IPR033432">
    <property type="entry name" value="GH94_catalytic"/>
</dbReference>
<proteinExistence type="predicted"/>
<dbReference type="Proteomes" id="UP000287969">
    <property type="component" value="Chromosome"/>
</dbReference>
<keyword evidence="1" id="KW-0328">Glycosyltransferase</keyword>
<keyword evidence="3" id="KW-0472">Membrane</keyword>
<dbReference type="Pfam" id="PF06165">
    <property type="entry name" value="GH94_b-supersand"/>
    <property type="match status" value="2"/>
</dbReference>
<feature type="transmembrane region" description="Helical" evidence="3">
    <location>
        <begin position="931"/>
        <end position="948"/>
    </location>
</feature>
<dbReference type="RefSeq" id="WP_128752910.1">
    <property type="nucleotide sequence ID" value="NZ_CP035282.1"/>
</dbReference>
<dbReference type="Gene3D" id="2.60.420.10">
    <property type="entry name" value="Maltose phosphorylase, domain 3"/>
    <property type="match status" value="1"/>
</dbReference>
<feature type="domain" description="Glycosyl hydrolase 94 supersandwich" evidence="4">
    <location>
        <begin position="2043"/>
        <end position="2311"/>
    </location>
</feature>
<dbReference type="Gene3D" id="2.70.98.40">
    <property type="entry name" value="Glycoside hydrolase, family 65, N-terminal domain"/>
    <property type="match status" value="2"/>
</dbReference>
<evidence type="ECO:0000256" key="3">
    <source>
        <dbReference type="SAM" id="Phobius"/>
    </source>
</evidence>
<evidence type="ECO:0000313" key="8">
    <source>
        <dbReference type="Proteomes" id="UP000287969"/>
    </source>
</evidence>
<feature type="domain" description="Glycosyl hydrolase 94 supersandwich" evidence="4">
    <location>
        <begin position="1549"/>
        <end position="1824"/>
    </location>
</feature>
<gene>
    <name evidence="7" type="ORF">EQM13_12835</name>
</gene>
<dbReference type="SUPFAM" id="SSF74650">
    <property type="entry name" value="Galactose mutarotase-like"/>
    <property type="match status" value="2"/>
</dbReference>
<dbReference type="CDD" id="cd11753">
    <property type="entry name" value="GH94N_ChvB_NdvB_2_like"/>
    <property type="match status" value="1"/>
</dbReference>
<dbReference type="Pfam" id="PF10091">
    <property type="entry name" value="Glycoamylase"/>
    <property type="match status" value="1"/>
</dbReference>
<feature type="transmembrane region" description="Helical" evidence="3">
    <location>
        <begin position="435"/>
        <end position="456"/>
    </location>
</feature>
<evidence type="ECO:0000313" key="7">
    <source>
        <dbReference type="EMBL" id="QAT62384.1"/>
    </source>
</evidence>
<keyword evidence="3" id="KW-1133">Transmembrane helix</keyword>
<dbReference type="PANTHER" id="PTHR37469:SF2">
    <property type="entry name" value="CELLOBIONIC ACID PHOSPHORYLASE"/>
    <property type="match status" value="1"/>
</dbReference>
<dbReference type="SMART" id="SM01068">
    <property type="entry name" value="CBM_X"/>
    <property type="match status" value="2"/>
</dbReference>
<dbReference type="KEGG" id="spoa:EQM13_12835"/>
<dbReference type="EMBL" id="CP035282">
    <property type="protein sequence ID" value="QAT62384.1"/>
    <property type="molecule type" value="Genomic_DNA"/>
</dbReference>
<feature type="transmembrane region" description="Helical" evidence="3">
    <location>
        <begin position="805"/>
        <end position="822"/>
    </location>
</feature>
<evidence type="ECO:0000256" key="1">
    <source>
        <dbReference type="ARBA" id="ARBA00022676"/>
    </source>
</evidence>
<keyword evidence="3" id="KW-0812">Transmembrane</keyword>
<dbReference type="GO" id="GO:0016757">
    <property type="term" value="F:glycosyltransferase activity"/>
    <property type="evidence" value="ECO:0007669"/>
    <property type="project" value="UniProtKB-KW"/>
</dbReference>
<dbReference type="InterPro" id="IPR037018">
    <property type="entry name" value="GH65_N"/>
</dbReference>
<dbReference type="Pfam" id="PF17167">
    <property type="entry name" value="Glyco_hydro_94"/>
    <property type="match status" value="1"/>
</dbReference>
<dbReference type="CDD" id="cd11756">
    <property type="entry name" value="GH94N_ChvB_NdvB_1_like"/>
    <property type="match status" value="1"/>
</dbReference>
<dbReference type="InterPro" id="IPR052047">
    <property type="entry name" value="GH94_Enzymes"/>
</dbReference>
<dbReference type="GO" id="GO:0005975">
    <property type="term" value="P:carbohydrate metabolic process"/>
    <property type="evidence" value="ECO:0007669"/>
    <property type="project" value="InterPro"/>
</dbReference>
<dbReference type="SUPFAM" id="SSF48208">
    <property type="entry name" value="Six-hairpin glycosidases"/>
    <property type="match status" value="1"/>
</dbReference>
<dbReference type="GO" id="GO:0030246">
    <property type="term" value="F:carbohydrate binding"/>
    <property type="evidence" value="ECO:0007669"/>
    <property type="project" value="InterPro"/>
</dbReference>
<accession>A0A410QEN8</accession>
<feature type="domain" description="Glycosyl hydrolase 94 catalytic" evidence="6">
    <location>
        <begin position="2325"/>
        <end position="2753"/>
    </location>
</feature>
<name>A0A410QEN8_9FIRM</name>
<sequence length="2835" mass="330160">MWQLFFMYFATLLLLIIYIVIYLRKDNKEYIEVADVLLNNEELFKHAREIGRIDVGEKSMDVKYCLLNRLDRNFEDIEDIYLNLNEEFNKKRELPKASEWLLDNFYIVELQYKMVRQNLEREKKFKLRTLTAGPLKGYPRVYRVALELISHSEGIITEENIIKFINFYQRETILSIKEISALSLMFTLALMEYVRNISIKTDETQRVWKEAEEVPLSDIDEIEKYIDKYGKVNTSFIEHLLKRVKKEKEDGNLYANLLEKKITYLGTDIKTVLEKEYKKQGHMKISIGNGITSMKSISNLDWNYIFESLCVVEKILKEDPMEVYQNMDKESKNYYRYQVEKLAEKLNTQETFIARKAIELAKEENDKKNMGRESHVGYYILDKGRKKIFESLGYTGKSSLMYLNNSFLYIIPIVLLSLLMSGILARYGFLRNGTSMGVVIFLTVFIPFMTISTAVVNEIYSKVYKPKLLPKIEFKEGIPEKCKTFLVIPTLITNKKRVKELAENLETHYLSNKEKNIYFGIIGDFADSEKEEMEDDHEITEEGLKWINKLNEKYAGDENIFYYFHRRRVYSKTEGKWTGWERKRGALVEFNNLISGEKDTTFYVISGNVENLTEKIKYVITLDADTKIPIGGVNKLVGTISHPLNSPEVYKYRDIVREGFGIIQPRITVNMESANKSLFTRIYAGHGGIDPYTTSVSNVYQDVFGEGIFTGKGIYDINAFQQGLKDKIPENSILSHDLIEGIYLRAGLASDIELVDEYPWKYNSYIMRQHRWVRGDWQLIKFLFSRDRSINAISRWKIWDNMRRSISPIATMLTLILGIIIFPGNKYIWIGISLISLFMPFIIGFIESILYRNFRISMIKINGNIITGWKGLIYQGTLSFMFLPYESYMMADAIIRTLCRVFITKKNLIQWTTAFDVEKELTNDIKSYFELMNKGVLISVLTLALVYILNPHNIWIGLIISFLWFISPIAAFKISNEDKDEKKMISEKDLRTLRRISRKTWNYYEEFTNEENNFIPPDNFQEYPYNGLAYRTSPTNIGFYLLAVLSARDFGYISTKRMIDLIEKTIYTINKMDKWEGHLYNWYGTLDLKPLRPYFISTVDSGNFVAYLIVLKEGIKEYLNRPFFEGSIIDGFIDTGVLIEDNEVRNLILNEFNSVSKIREKELTDIENKFIVCKDNNENKKDKWLENSIGFIKDLKAEYTEFFSDSNIEDTFELKPAELVKYYEELINEEEAESDSYKDLFRLKCNAEDFIERCKNLIDNIEHLISETKFKPLYDNKKCLFSVGYNVEDKKIVNSYYDLLASEARTASYISLSRGEVPADHWFKLGRPLVVKKGFRSLASWAGTMFEYLMPALTIKSYKNTLLDETYKTSVKIHIDYGTDKKIPWGISESCFFAFDSNLNYQYKAFGVPFLGFKRGLKDDTVVSPYSTILSLNINYEAALENIRKLIEENLEGEYGFFESIDYTYSRLPMNMDKAVVKSYMTHHQGMIFVSIDNFLKDNSMVKRFHRDPEMKCGELFLQEKIPLRAIVAKETENLIRTEEKAKKNEMNIIRRYDERSLSYTKCHVLSSGDYSLMITNRGSGFSKKGDIYINRWREDFLTKSYGNFVYISDLKRNKFWSNTYEPTNVIPEKYKVEFSNHKVDFYRLDGDIETKTEIVLLPEEEGEVRKITIKNIGNEDTLIEITSYLELVGDKIENDTTHSVFNNLFIKTEICEEIHMLLGERRKRNKNEEKVWVYHMGKIYENAEENFQYETNRLNFVGRGKNLRYPNALSKGLTNTAGVVLDPIMSIGKRVKIKGKESITIYFLTGITDTKENAVNIGKKYSDQGQMERSLELAYTRSQTEIGYLNLKSNEIRLYQDILNDILLLEGNSKRRYDEIIRKNEKGQNGLWAYGISGDLPLVLVVIKNVDGIDNLKTILRAHEYWTFKGIKIDLLILIEDGNSYYQPLLDNVRDMVYEYRGNFVEIQGGIFIQNGNDIPLQDKGLFYKWANIVIDSSVGYIKENYKKVGIPYKKYNKDPIKYDSSDKNLELRFFNGYGGFSQDGREYIIKLNKDINTPLPWINVISNDKFGFIVSERGSSFTWADNSRENKLTPWYNDLAEDPSGEIIYIRDEETGHIWNITPGPIRENEDYIISHGMGYTNFYHDSNGMEQNLTMFVSMEDNIKINYIKIKNNSPFERKLSLAYFARPVLGVEDGKERKHVETYMDEKKEIFYALNSTNSEFRGSTLYMGSSEKIKSYTGDRKEFLGSGSFENPEGMKRDSFSNMAGIGMDPCCVINIDLTVPSGKEKELVFLIGESKGVKSGRETISKYKDIGYSKMMLEKAKYFWTDLLTKIQIETPDESMNLLMNNFLLYQTIACRLWARAGFYQVGGAYGARDQIQDSMNCIYVFPELTRKQIILNCRHQFLEGDIQHWWHPDPYSDVHKGIRSKCSDDLLWLPYVLAEYVKITEDYEILNEKVYFIESMPLNEEEYERYEIPDISNVEENVYEHCVKAIEKSLVFGERGLPLMGSGDWNDGMNRVGFKGKGESVWLGWFLISVLEKFIPICEKMNDKEKVSRYKGVINDIKYSIEKNCWDGDWYLRAFFDDGTPIGSKESSECIIDSISQSWAVISGMGDWDRIEKSLNSLEKYLINEDKGMILLFTPPFDNISEDPGYIKSYVPGVRENGGQYTHGAIWVISAFAKTGKGDRTYELFHMINPINHSRSAIECSNYKVEPYVMAADVYNVNPHVGRGGWTWYTGSAGWMYKVGLEDILGFKKEGNRLYINPCIPRKWDKYTIKYRYKNTRYNILIKNPYKVNRGVNYIMIDGNKIAEKYILLQNDGGEHLIEVILGSYRDS</sequence>
<dbReference type="InterPro" id="IPR037820">
    <property type="entry name" value="GH94N_NdvB"/>
</dbReference>
<keyword evidence="8" id="KW-1185">Reference proteome</keyword>
<feature type="domain" description="Glycoamylase-like" evidence="5">
    <location>
        <begin position="1316"/>
        <end position="1506"/>
    </location>
</feature>
<dbReference type="InterPro" id="IPR010383">
    <property type="entry name" value="Glyco_hydrolase_94_b-supersand"/>
</dbReference>
<dbReference type="InterPro" id="IPR012341">
    <property type="entry name" value="6hp_glycosidase-like_sf"/>
</dbReference>
<dbReference type="InterPro" id="IPR019282">
    <property type="entry name" value="Glycoamylase-like_cons_dom"/>
</dbReference>
<dbReference type="InterPro" id="IPR008928">
    <property type="entry name" value="6-hairpin_glycosidase_sf"/>
</dbReference>
<feature type="transmembrane region" description="Helical" evidence="3">
    <location>
        <begin position="407"/>
        <end position="429"/>
    </location>
</feature>
<dbReference type="PANTHER" id="PTHR37469">
    <property type="entry name" value="CELLOBIONIC ACID PHOSPHORYLASE-RELATED"/>
    <property type="match status" value="1"/>
</dbReference>
<evidence type="ECO:0000259" key="5">
    <source>
        <dbReference type="Pfam" id="PF10091"/>
    </source>
</evidence>
<feature type="transmembrane region" description="Helical" evidence="3">
    <location>
        <begin position="954"/>
        <end position="974"/>
    </location>
</feature>
<dbReference type="Gene3D" id="1.50.10.10">
    <property type="match status" value="1"/>
</dbReference>
<organism evidence="7 8">
    <name type="scientific">Acidilutibacter cellobiosedens</name>
    <dbReference type="NCBI Taxonomy" id="2507161"/>
    <lineage>
        <taxon>Bacteria</taxon>
        <taxon>Bacillati</taxon>
        <taxon>Bacillota</taxon>
        <taxon>Tissierellia</taxon>
        <taxon>Tissierellales</taxon>
        <taxon>Acidilutibacteraceae</taxon>
        <taxon>Acidilutibacter</taxon>
    </lineage>
</organism>
<dbReference type="InterPro" id="IPR037824">
    <property type="entry name" value="GH94N_2_NdvB"/>
</dbReference>
<evidence type="ECO:0000259" key="6">
    <source>
        <dbReference type="Pfam" id="PF17167"/>
    </source>
</evidence>
<keyword evidence="2 7" id="KW-0808">Transferase</keyword>
<evidence type="ECO:0000259" key="4">
    <source>
        <dbReference type="Pfam" id="PF06165"/>
    </source>
</evidence>
<feature type="transmembrane region" description="Helical" evidence="3">
    <location>
        <begin position="6"/>
        <end position="23"/>
    </location>
</feature>
<dbReference type="Gene3D" id="1.50.10.140">
    <property type="match status" value="1"/>
</dbReference>
<protein>
    <submittedName>
        <fullName evidence="7">Glycosyl transferase</fullName>
    </submittedName>
</protein>
<evidence type="ECO:0000256" key="2">
    <source>
        <dbReference type="ARBA" id="ARBA00022679"/>
    </source>
</evidence>
<dbReference type="InterPro" id="IPR011013">
    <property type="entry name" value="Gal_mutarotase_sf_dom"/>
</dbReference>
<feature type="transmembrane region" description="Helical" evidence="3">
    <location>
        <begin position="828"/>
        <end position="851"/>
    </location>
</feature>